<sequence>MNTSPSHSTAYSNFKSSHENEKPLLLGNVWDVHSAKLAEKAGFKALGTSSHAIANSLGYEDGEEISFDELFFVVEKIIKSVNIPVSVDFEAGYSDNPQEVADFVKKLADAGAAGVNLEDGIVKDGKRILEDAEKLAEKIRAIKSKSQIFINARADTYTTEHPDALEEAIRRALIYKEAGADGIFVPLMKSESEISVFVRKVDLPLNVFAHAKLPDYEKLAQLGVKRISHGAKQYELLMKKSEEIFDEFIKSKNYKIVLGE</sequence>
<accession>A0A1W2B1A3</accession>
<dbReference type="Pfam" id="PF13714">
    <property type="entry name" value="PEP_mutase"/>
    <property type="match status" value="1"/>
</dbReference>
<dbReference type="PANTHER" id="PTHR42905:SF16">
    <property type="entry name" value="CARBOXYPHOSPHONOENOLPYRUVATE PHOSPHONOMUTASE-LIKE PROTEIN (AFU_ORTHOLOGUE AFUA_5G07230)"/>
    <property type="match status" value="1"/>
</dbReference>
<gene>
    <name evidence="1" type="ORF">SAMN06296427_105182</name>
</gene>
<reference evidence="1 2" key="1">
    <citation type="submission" date="2017-04" db="EMBL/GenBank/DDBJ databases">
        <authorList>
            <person name="Afonso C.L."/>
            <person name="Miller P.J."/>
            <person name="Scott M.A."/>
            <person name="Spackman E."/>
            <person name="Goraichik I."/>
            <person name="Dimitrov K.M."/>
            <person name="Suarez D.L."/>
            <person name="Swayne D.E."/>
        </authorList>
    </citation>
    <scope>NUCLEOTIDE SEQUENCE [LARGE SCALE GENOMIC DNA]</scope>
    <source>
        <strain evidence="1 2">CGMCC 1.12708</strain>
    </source>
</reference>
<dbReference type="InterPro" id="IPR015813">
    <property type="entry name" value="Pyrv/PenolPyrv_kinase-like_dom"/>
</dbReference>
<dbReference type="InterPro" id="IPR039556">
    <property type="entry name" value="ICL/PEPM"/>
</dbReference>
<name>A0A1W2B1A3_9FLAO</name>
<evidence type="ECO:0000313" key="2">
    <source>
        <dbReference type="Proteomes" id="UP000192393"/>
    </source>
</evidence>
<dbReference type="Gene3D" id="3.20.20.60">
    <property type="entry name" value="Phosphoenolpyruvate-binding domains"/>
    <property type="match status" value="1"/>
</dbReference>
<dbReference type="GO" id="GO:0016829">
    <property type="term" value="F:lyase activity"/>
    <property type="evidence" value="ECO:0007669"/>
    <property type="project" value="UniProtKB-KW"/>
</dbReference>
<dbReference type="RefSeq" id="WP_084017385.1">
    <property type="nucleotide sequence ID" value="NZ_FWXS01000005.1"/>
</dbReference>
<dbReference type="OrthoDB" id="9780430at2"/>
<evidence type="ECO:0000313" key="1">
    <source>
        <dbReference type="EMBL" id="SMC66188.1"/>
    </source>
</evidence>
<dbReference type="CDD" id="cd00377">
    <property type="entry name" value="ICL_PEPM"/>
    <property type="match status" value="1"/>
</dbReference>
<proteinExistence type="predicted"/>
<dbReference type="SUPFAM" id="SSF51621">
    <property type="entry name" value="Phosphoenolpyruvate/pyruvate domain"/>
    <property type="match status" value="1"/>
</dbReference>
<dbReference type="AlphaFoldDB" id="A0A1W2B1A3"/>
<organism evidence="1 2">
    <name type="scientific">Moheibacter sediminis</name>
    <dbReference type="NCBI Taxonomy" id="1434700"/>
    <lineage>
        <taxon>Bacteria</taxon>
        <taxon>Pseudomonadati</taxon>
        <taxon>Bacteroidota</taxon>
        <taxon>Flavobacteriia</taxon>
        <taxon>Flavobacteriales</taxon>
        <taxon>Weeksellaceae</taxon>
        <taxon>Moheibacter</taxon>
    </lineage>
</organism>
<dbReference type="InterPro" id="IPR040442">
    <property type="entry name" value="Pyrv_kinase-like_dom_sf"/>
</dbReference>
<keyword evidence="1" id="KW-0456">Lyase</keyword>
<dbReference type="Proteomes" id="UP000192393">
    <property type="component" value="Unassembled WGS sequence"/>
</dbReference>
<keyword evidence="2" id="KW-1185">Reference proteome</keyword>
<dbReference type="STRING" id="1434700.SAMN06296427_105182"/>
<protein>
    <submittedName>
        <fullName evidence="1">2-Methylisocitrate lyase, PEP mutase family</fullName>
    </submittedName>
</protein>
<dbReference type="PANTHER" id="PTHR42905">
    <property type="entry name" value="PHOSPHOENOLPYRUVATE CARBOXYLASE"/>
    <property type="match status" value="1"/>
</dbReference>
<dbReference type="EMBL" id="FWXS01000005">
    <property type="protein sequence ID" value="SMC66188.1"/>
    <property type="molecule type" value="Genomic_DNA"/>
</dbReference>